<dbReference type="RefSeq" id="WP_123657124.1">
    <property type="nucleotide sequence ID" value="NZ_AYKG01000005.1"/>
</dbReference>
<dbReference type="InParanoid" id="A0A423Q0D2"/>
<organism evidence="2 3">
    <name type="scientific">Salinisphaera japonica YTM-1</name>
    <dbReference type="NCBI Taxonomy" id="1209778"/>
    <lineage>
        <taxon>Bacteria</taxon>
        <taxon>Pseudomonadati</taxon>
        <taxon>Pseudomonadota</taxon>
        <taxon>Gammaproteobacteria</taxon>
        <taxon>Salinisphaerales</taxon>
        <taxon>Salinisphaeraceae</taxon>
        <taxon>Salinisphaera</taxon>
    </lineage>
</organism>
<dbReference type="OrthoDB" id="9793561at2"/>
<feature type="signal peptide" evidence="1">
    <location>
        <begin position="1"/>
        <end position="25"/>
    </location>
</feature>
<evidence type="ECO:0000313" key="3">
    <source>
        <dbReference type="Proteomes" id="UP000285310"/>
    </source>
</evidence>
<dbReference type="NCBIfam" id="TIGR02001">
    <property type="entry name" value="gcw_chp"/>
    <property type="match status" value="1"/>
</dbReference>
<protein>
    <submittedName>
        <fullName evidence="2">Uncharacterized protein</fullName>
    </submittedName>
</protein>
<keyword evidence="1" id="KW-0732">Signal</keyword>
<dbReference type="InterPro" id="IPR010239">
    <property type="entry name" value="CHP02001"/>
</dbReference>
<sequence length="272" mass="29613">MSRFINTTVACALVSSLAWSPMGLADGEIDQALSGVPDALKGDISANVAFTTDYRYRGISQSGNDFAVQGGFDYAMNSGLYIGTWASNVNNFNPSQVDGSNGTQAEVDFYAGYEYALNDNISLGVQALYYYYPGASKAGPKATTLAAYTAGRELDFWEYTPSFNWTTDTVSGTLSVSYSSDFYGESGDSYYFNGSTSTTLTDWLTLGAHAGYQEVQREIFWYPDYVDWSISLGTHQLGLDWQVAYVGTDLDRNECGGNICDDTVVGTISRSF</sequence>
<dbReference type="Proteomes" id="UP000285310">
    <property type="component" value="Unassembled WGS sequence"/>
</dbReference>
<gene>
    <name evidence="2" type="ORF">SAJA_02815</name>
</gene>
<accession>A0A423Q0D2</accession>
<name>A0A423Q0D2_9GAMM</name>
<dbReference type="EMBL" id="AYKG01000005">
    <property type="protein sequence ID" value="ROO31458.1"/>
    <property type="molecule type" value="Genomic_DNA"/>
</dbReference>
<comment type="caution">
    <text evidence="2">The sequence shown here is derived from an EMBL/GenBank/DDBJ whole genome shotgun (WGS) entry which is preliminary data.</text>
</comment>
<feature type="chain" id="PRO_5019071078" evidence="1">
    <location>
        <begin position="26"/>
        <end position="272"/>
    </location>
</feature>
<dbReference type="Pfam" id="PF09694">
    <property type="entry name" value="Gcw_chp"/>
    <property type="match status" value="1"/>
</dbReference>
<evidence type="ECO:0000256" key="1">
    <source>
        <dbReference type="SAM" id="SignalP"/>
    </source>
</evidence>
<evidence type="ECO:0000313" key="2">
    <source>
        <dbReference type="EMBL" id="ROO31458.1"/>
    </source>
</evidence>
<dbReference type="AlphaFoldDB" id="A0A423Q0D2"/>
<keyword evidence="3" id="KW-1185">Reference proteome</keyword>
<proteinExistence type="predicted"/>
<reference evidence="2 3" key="1">
    <citation type="submission" date="2013-10" db="EMBL/GenBank/DDBJ databases">
        <title>Salinisphaera japonica YTM-1 Genome Sequencing.</title>
        <authorList>
            <person name="Lai Q."/>
            <person name="Li C."/>
            <person name="Shao Z."/>
        </authorList>
    </citation>
    <scope>NUCLEOTIDE SEQUENCE [LARGE SCALE GENOMIC DNA]</scope>
    <source>
        <strain evidence="2 3">YTM-1</strain>
    </source>
</reference>